<dbReference type="Gene3D" id="3.40.980.20">
    <property type="entry name" value="Four-carbon acid sugar kinase, nucleotide binding domain"/>
    <property type="match status" value="1"/>
</dbReference>
<keyword evidence="5" id="KW-0067">ATP-binding</keyword>
<evidence type="ECO:0000259" key="7">
    <source>
        <dbReference type="Pfam" id="PF07005"/>
    </source>
</evidence>
<dbReference type="Gene3D" id="3.40.50.10840">
    <property type="entry name" value="Putative sugar-binding, N-terminal domain"/>
    <property type="match status" value="1"/>
</dbReference>
<keyword evidence="6" id="KW-0119">Carbohydrate metabolism</keyword>
<keyword evidence="2" id="KW-0808">Transferase</keyword>
<keyword evidence="4" id="KW-0418">Kinase</keyword>
<dbReference type="GO" id="GO:0005524">
    <property type="term" value="F:ATP binding"/>
    <property type="evidence" value="ECO:0007669"/>
    <property type="project" value="UniProtKB-KW"/>
</dbReference>
<organism evidence="9 10">
    <name type="scientific">Pelosinus propionicus DSM 13327</name>
    <dbReference type="NCBI Taxonomy" id="1123291"/>
    <lineage>
        <taxon>Bacteria</taxon>
        <taxon>Bacillati</taxon>
        <taxon>Bacillota</taxon>
        <taxon>Negativicutes</taxon>
        <taxon>Selenomonadales</taxon>
        <taxon>Sporomusaceae</taxon>
        <taxon>Pelosinus</taxon>
    </lineage>
</organism>
<dbReference type="Pfam" id="PF07005">
    <property type="entry name" value="SBD_N"/>
    <property type="match status" value="1"/>
</dbReference>
<dbReference type="Pfam" id="PF17042">
    <property type="entry name" value="NBD_C"/>
    <property type="match status" value="1"/>
</dbReference>
<keyword evidence="10" id="KW-1185">Reference proteome</keyword>
<dbReference type="InterPro" id="IPR042213">
    <property type="entry name" value="NBD_C_sf"/>
</dbReference>
<feature type="domain" description="Four-carbon acid sugar kinase nucleotide binding" evidence="8">
    <location>
        <begin position="303"/>
        <end position="466"/>
    </location>
</feature>
<dbReference type="InterPro" id="IPR010737">
    <property type="entry name" value="4-carb_acid_sugar_kinase_N"/>
</dbReference>
<accession>A0A1I4KJE4</accession>
<evidence type="ECO:0000256" key="2">
    <source>
        <dbReference type="ARBA" id="ARBA00022679"/>
    </source>
</evidence>
<protein>
    <submittedName>
        <fullName evidence="9">Uncharacterized conserved protein YgbK, DUF1537 family</fullName>
    </submittedName>
</protein>
<dbReference type="SUPFAM" id="SSF142764">
    <property type="entry name" value="YgbK-like"/>
    <property type="match status" value="1"/>
</dbReference>
<evidence type="ECO:0000256" key="4">
    <source>
        <dbReference type="ARBA" id="ARBA00022777"/>
    </source>
</evidence>
<dbReference type="InterPro" id="IPR037051">
    <property type="entry name" value="4-carb_acid_sugar_kinase_N_sf"/>
</dbReference>
<evidence type="ECO:0000256" key="3">
    <source>
        <dbReference type="ARBA" id="ARBA00022741"/>
    </source>
</evidence>
<evidence type="ECO:0000256" key="5">
    <source>
        <dbReference type="ARBA" id="ARBA00022840"/>
    </source>
</evidence>
<dbReference type="EMBL" id="FOTS01000018">
    <property type="protein sequence ID" value="SFL78888.1"/>
    <property type="molecule type" value="Genomic_DNA"/>
</dbReference>
<name>A0A1I4KJE4_9FIRM</name>
<feature type="domain" description="Four-carbon acid sugar kinase N-terminal" evidence="7">
    <location>
        <begin position="36"/>
        <end position="277"/>
    </location>
</feature>
<evidence type="ECO:0000313" key="10">
    <source>
        <dbReference type="Proteomes" id="UP000199520"/>
    </source>
</evidence>
<proteinExistence type="inferred from homology"/>
<dbReference type="Proteomes" id="UP000199520">
    <property type="component" value="Unassembled WGS sequence"/>
</dbReference>
<gene>
    <name evidence="9" type="ORF">SAMN04490355_101810</name>
</gene>
<dbReference type="RefSeq" id="WP_217645082.1">
    <property type="nucleotide sequence ID" value="NZ_FOTS01000018.1"/>
</dbReference>
<evidence type="ECO:0000256" key="6">
    <source>
        <dbReference type="ARBA" id="ARBA00023277"/>
    </source>
</evidence>
<keyword evidence="3" id="KW-0547">Nucleotide-binding</keyword>
<reference evidence="10" key="1">
    <citation type="submission" date="2016-10" db="EMBL/GenBank/DDBJ databases">
        <authorList>
            <person name="Varghese N."/>
            <person name="Submissions S."/>
        </authorList>
    </citation>
    <scope>NUCLEOTIDE SEQUENCE [LARGE SCALE GENOMIC DNA]</scope>
    <source>
        <strain evidence="10">DSM 13327</strain>
    </source>
</reference>
<dbReference type="InterPro" id="IPR031475">
    <property type="entry name" value="NBD_C"/>
</dbReference>
<dbReference type="AlphaFoldDB" id="A0A1I4KJE4"/>
<sequence length="475" mass="53178">MKKVSYKQVMEQYPQTMGKEADTLVDKELQKSGIKLVVLDDDPTGIQTVHGVSVYTDWTEKSILEGFLEERRMFFILTNSRAMTSEQSAKVHVEIAKNIVSAAKATGKGYMIISRGDSTLRGHYPLETNVLKRIIEKQEHSIINGEIICPFLPEGGRYTVDNIHYVMENEFLIPAADTEFAEDKTFGYVNSHMGMWVEEKTQGEYTADSLTYISLDELRSRSVENICEKLMQVERFSKVIVNALDYYDLKIFTAALYKAIRQGKRFMIRSAASIVKVLGGIEDRPLLSRDELVDRENSNGGIILVGSHVKKTTMQLAKLKECPNIKFIEFDVHLVLDDVLFKVEVQRVITETEDAIASGCTVTVFTRRERLDLNTGNKEDELQIAGKISNAVTSIVTNLKVRPNFIIAKGGITSSDVGTKGLNVKKALVYGQILPGIPVWLTGEESKFPNMPYVIFPGNVGSETALKVAVEKTQK</sequence>
<dbReference type="GO" id="GO:0016301">
    <property type="term" value="F:kinase activity"/>
    <property type="evidence" value="ECO:0007669"/>
    <property type="project" value="UniProtKB-KW"/>
</dbReference>
<dbReference type="STRING" id="1123291.SAMN04490355_101810"/>
<evidence type="ECO:0000256" key="1">
    <source>
        <dbReference type="ARBA" id="ARBA00005715"/>
    </source>
</evidence>
<evidence type="ECO:0000259" key="8">
    <source>
        <dbReference type="Pfam" id="PF17042"/>
    </source>
</evidence>
<evidence type="ECO:0000313" key="9">
    <source>
        <dbReference type="EMBL" id="SFL78888.1"/>
    </source>
</evidence>
<comment type="similarity">
    <text evidence="1">Belongs to the four-carbon acid sugar kinase family.</text>
</comment>